<evidence type="ECO:0000313" key="1">
    <source>
        <dbReference type="EMBL" id="RIJ25958.1"/>
    </source>
</evidence>
<dbReference type="OrthoDB" id="7888982at2"/>
<reference evidence="1 2" key="1">
    <citation type="submission" date="2018-08" db="EMBL/GenBank/DDBJ databases">
        <title>Henriciella mobilis sp. nov., isolated from seawater.</title>
        <authorList>
            <person name="Cheng H."/>
            <person name="Wu Y.-H."/>
            <person name="Xu X.-W."/>
            <person name="Guo L.-L."/>
        </authorList>
    </citation>
    <scope>NUCLEOTIDE SEQUENCE [LARGE SCALE GENOMIC DNA]</scope>
    <source>
        <strain evidence="1 2">CCUG66934</strain>
    </source>
</reference>
<comment type="caution">
    <text evidence="1">The sequence shown here is derived from an EMBL/GenBank/DDBJ whole genome shotgun (WGS) entry which is preliminary data.</text>
</comment>
<proteinExistence type="predicted"/>
<gene>
    <name evidence="1" type="ORF">D1224_02240</name>
</gene>
<dbReference type="Proteomes" id="UP000265431">
    <property type="component" value="Unassembled WGS sequence"/>
</dbReference>
<name>A0A399R3T8_9PROT</name>
<evidence type="ECO:0008006" key="3">
    <source>
        <dbReference type="Google" id="ProtNLM"/>
    </source>
</evidence>
<protein>
    <recommendedName>
        <fullName evidence="3">DUF3800 domain-containing protein</fullName>
    </recommendedName>
</protein>
<accession>A0A399R3T8</accession>
<sequence length="333" mass="38509">MHIYIDESGSFTRRSSGEESVSAVGALVIRDTQVAGFEKLYARLRRELPKEKGEVKGRLLDEKQIEKVCQLIRTIGGIFEVVSTDLSVQTDGEIDLHQSIQAEKLTENLTDEFPEDSRERIWHLRRTLEALPRQLYLQSVATSELIHQTLNRADLFLVQRWPSELGRYVWTIDAKSDTGITNWEQWWLDTLLPILEAKTIRRPFQRVKEFNYSAQDRFKARMSDYKALAYGVSPEAEFVDMDLVLRENMNFSPDPIFGLEVVDILTNAVRRAMMANLSREGWLPIRPLMLHRNPHYIEIVTLSSREIDATKLQYASVIRDFTSGGRPMIAHRD</sequence>
<evidence type="ECO:0000313" key="2">
    <source>
        <dbReference type="Proteomes" id="UP000265431"/>
    </source>
</evidence>
<keyword evidence="2" id="KW-1185">Reference proteome</keyword>
<dbReference type="AlphaFoldDB" id="A0A399R3T8"/>
<dbReference type="EMBL" id="QWGB01000004">
    <property type="protein sequence ID" value="RIJ25958.1"/>
    <property type="molecule type" value="Genomic_DNA"/>
</dbReference>
<dbReference type="RefSeq" id="WP_119378307.1">
    <property type="nucleotide sequence ID" value="NZ_QWGB01000004.1"/>
</dbReference>
<organism evidence="1 2">
    <name type="scientific">Henriciella barbarensis</name>
    <dbReference type="NCBI Taxonomy" id="86342"/>
    <lineage>
        <taxon>Bacteria</taxon>
        <taxon>Pseudomonadati</taxon>
        <taxon>Pseudomonadota</taxon>
        <taxon>Alphaproteobacteria</taxon>
        <taxon>Hyphomonadales</taxon>
        <taxon>Hyphomonadaceae</taxon>
        <taxon>Henriciella</taxon>
    </lineage>
</organism>